<evidence type="ECO:0000313" key="14">
    <source>
        <dbReference type="EMBL" id="ORZ36085.1"/>
    </source>
</evidence>
<keyword evidence="15" id="KW-1185">Reference proteome</keyword>
<dbReference type="GO" id="GO:0006430">
    <property type="term" value="P:lysyl-tRNA aminoacylation"/>
    <property type="evidence" value="ECO:0007669"/>
    <property type="project" value="InterPro"/>
</dbReference>
<dbReference type="FunFam" id="3.30.930.10:FF:000238">
    <property type="entry name" value="Lysine--tRNA ligase"/>
    <property type="match status" value="1"/>
</dbReference>
<evidence type="ECO:0000256" key="4">
    <source>
        <dbReference type="ARBA" id="ARBA00022490"/>
    </source>
</evidence>
<dbReference type="SUPFAM" id="SSF50249">
    <property type="entry name" value="Nucleic acid-binding proteins"/>
    <property type="match status" value="1"/>
</dbReference>
<evidence type="ECO:0000256" key="9">
    <source>
        <dbReference type="ARBA" id="ARBA00023146"/>
    </source>
</evidence>
<dbReference type="CDD" id="cd00775">
    <property type="entry name" value="LysRS_core"/>
    <property type="match status" value="1"/>
</dbReference>
<dbReference type="Gene3D" id="3.30.930.10">
    <property type="entry name" value="Bira Bifunctional Protein, Domain 2"/>
    <property type="match status" value="1"/>
</dbReference>
<feature type="region of interest" description="Disordered" evidence="12">
    <location>
        <begin position="1"/>
        <end position="65"/>
    </location>
</feature>
<dbReference type="AlphaFoldDB" id="A0A1Y2HNC9"/>
<dbReference type="InterPro" id="IPR004365">
    <property type="entry name" value="NA-bd_OB_tRNA"/>
</dbReference>
<dbReference type="InterPro" id="IPR018149">
    <property type="entry name" value="Lys-tRNA-synth_II_C"/>
</dbReference>
<dbReference type="PROSITE" id="PS50862">
    <property type="entry name" value="AA_TRNA_LIGASE_II"/>
    <property type="match status" value="1"/>
</dbReference>
<dbReference type="SUPFAM" id="SSF55681">
    <property type="entry name" value="Class II aaRS and biotin synthetases"/>
    <property type="match status" value="1"/>
</dbReference>
<keyword evidence="5" id="KW-0436">Ligase</keyword>
<keyword evidence="7" id="KW-0067">ATP-binding</keyword>
<evidence type="ECO:0000256" key="1">
    <source>
        <dbReference type="ARBA" id="ARBA00004496"/>
    </source>
</evidence>
<evidence type="ECO:0000256" key="11">
    <source>
        <dbReference type="RuleBase" id="RU003748"/>
    </source>
</evidence>
<dbReference type="NCBIfam" id="NF001756">
    <property type="entry name" value="PRK00484.1"/>
    <property type="match status" value="1"/>
</dbReference>
<comment type="similarity">
    <text evidence="2">Belongs to the class-II aminoacyl-tRNA synthetase family.</text>
</comment>
<dbReference type="OrthoDB" id="21243at2759"/>
<dbReference type="InterPro" id="IPR006195">
    <property type="entry name" value="aa-tRNA-synth_II"/>
</dbReference>
<name>A0A1Y2HNC9_9FUNG</name>
<keyword evidence="9" id="KW-0030">Aminoacyl-tRNA synthetase</keyword>
<dbReference type="InterPro" id="IPR044136">
    <property type="entry name" value="Lys-tRNA-ligase_II_N"/>
</dbReference>
<dbReference type="Pfam" id="PF01336">
    <property type="entry name" value="tRNA_anti-codon"/>
    <property type="match status" value="1"/>
</dbReference>
<dbReference type="InterPro" id="IPR012340">
    <property type="entry name" value="NA-bd_OB-fold"/>
</dbReference>
<protein>
    <recommendedName>
        <fullName evidence="11">Lysine--tRNA ligase</fullName>
        <ecNumber evidence="11">6.1.1.6</ecNumber>
    </recommendedName>
    <alternativeName>
        <fullName evidence="11">Lysyl-tRNA synthetase</fullName>
    </alternativeName>
</protein>
<dbReference type="InterPro" id="IPR045864">
    <property type="entry name" value="aa-tRNA-synth_II/BPL/LPL"/>
</dbReference>
<dbReference type="PRINTS" id="PR00982">
    <property type="entry name" value="TRNASYNTHLYS"/>
</dbReference>
<evidence type="ECO:0000256" key="10">
    <source>
        <dbReference type="ARBA" id="ARBA00048573"/>
    </source>
</evidence>
<dbReference type="GO" id="GO:0005829">
    <property type="term" value="C:cytosol"/>
    <property type="evidence" value="ECO:0007669"/>
    <property type="project" value="TreeGrafter"/>
</dbReference>
<dbReference type="STRING" id="765915.A0A1Y2HNC9"/>
<evidence type="ECO:0000256" key="2">
    <source>
        <dbReference type="ARBA" id="ARBA00008226"/>
    </source>
</evidence>
<dbReference type="Gene3D" id="2.40.50.140">
    <property type="entry name" value="Nucleic acid-binding proteins"/>
    <property type="match status" value="1"/>
</dbReference>
<dbReference type="Pfam" id="PF00152">
    <property type="entry name" value="tRNA-synt_2"/>
    <property type="match status" value="1"/>
</dbReference>
<feature type="compositionally biased region" description="Low complexity" evidence="12">
    <location>
        <begin position="38"/>
        <end position="52"/>
    </location>
</feature>
<evidence type="ECO:0000256" key="6">
    <source>
        <dbReference type="ARBA" id="ARBA00022741"/>
    </source>
</evidence>
<comment type="subunit">
    <text evidence="3">Homodimer.</text>
</comment>
<sequence length="574" mass="64731">MADTKLYQDPITGEMISKSELKRREKQRQKDAAKAEKAAAAPAKPAAAAAKAVSAEDQEEDLSPNQYFEIRSKAVAKMQADGRINPYPHKFHVSMGLPAFIEKYSSMLEPGQRLDGEIVSLAGRISSKRSSGAKLRFYDLTAENVKVQVMASLQDHADPEGLGYEEVHDALRRGDIIGVVGVPGKSKMGELSLFPTQTTLLTPCLRMLPKARSGGLKDQETRYRQRYLDLIMNPHVRDRFVTRTRIIGYLRHFLDKQGFLEVETPMMNMIAGGATAKPFITHHNDLKLDLFMRIAPELFLKMLVVGGLDRVYEIGRQFRNESIDLTHNPEFTTCEFYMAYADCNDLEKLTEELVSGMVKYVTGGYKIKYNPEPDSDKTYDIDFTPPFRRIKMIPGLEERLNVTFPPATELASEQGRLFLDNLCKKHKVDCSAPRTAARLLDKLVGEFLESECISPTFITEHPMFMSPLAKKHRSVDGLCERFELFVATKEICNAYTELNDPMDQRQRFDQQASDKAAGDDEAQLIDENFCQSLEYGLPPTGGWGMGIDRLVMMLTNANNIKEVLLFPAMKPIDQ</sequence>
<evidence type="ECO:0000256" key="3">
    <source>
        <dbReference type="ARBA" id="ARBA00011738"/>
    </source>
</evidence>
<dbReference type="InterPro" id="IPR002313">
    <property type="entry name" value="Lys-tRNA-ligase_II"/>
</dbReference>
<dbReference type="InterPro" id="IPR034762">
    <property type="entry name" value="Lys-tRNA-ligase_II_bac/euk"/>
</dbReference>
<dbReference type="EMBL" id="MCFL01000019">
    <property type="protein sequence ID" value="ORZ36085.1"/>
    <property type="molecule type" value="Genomic_DNA"/>
</dbReference>
<dbReference type="PANTHER" id="PTHR42918">
    <property type="entry name" value="LYSYL-TRNA SYNTHETASE"/>
    <property type="match status" value="1"/>
</dbReference>
<dbReference type="CDD" id="cd04322">
    <property type="entry name" value="LysRS_N"/>
    <property type="match status" value="1"/>
</dbReference>
<keyword evidence="6" id="KW-0547">Nucleotide-binding</keyword>
<feature type="compositionally biased region" description="Basic and acidic residues" evidence="12">
    <location>
        <begin position="17"/>
        <end position="37"/>
    </location>
</feature>
<evidence type="ECO:0000256" key="7">
    <source>
        <dbReference type="ARBA" id="ARBA00022840"/>
    </source>
</evidence>
<feature type="domain" description="Aminoacyl-transfer RNA synthetases class-II family profile" evidence="13">
    <location>
        <begin position="240"/>
        <end position="571"/>
    </location>
</feature>
<dbReference type="GO" id="GO:0005524">
    <property type="term" value="F:ATP binding"/>
    <property type="evidence" value="ECO:0007669"/>
    <property type="project" value="UniProtKB-KW"/>
</dbReference>
<comment type="caution">
    <text evidence="14">The sequence shown here is derived from an EMBL/GenBank/DDBJ whole genome shotgun (WGS) entry which is preliminary data.</text>
</comment>
<accession>A0A1Y2HNC9</accession>
<dbReference type="NCBIfam" id="TIGR00499">
    <property type="entry name" value="lysS_bact"/>
    <property type="match status" value="1"/>
</dbReference>
<gene>
    <name evidence="14" type="ORF">BCR44DRAFT_47341</name>
</gene>
<dbReference type="PIRSF" id="PIRSF039101">
    <property type="entry name" value="LysRS2"/>
    <property type="match status" value="1"/>
</dbReference>
<evidence type="ECO:0000259" key="13">
    <source>
        <dbReference type="PROSITE" id="PS50862"/>
    </source>
</evidence>
<dbReference type="GO" id="GO:0000049">
    <property type="term" value="F:tRNA binding"/>
    <property type="evidence" value="ECO:0007669"/>
    <property type="project" value="TreeGrafter"/>
</dbReference>
<comment type="catalytic activity">
    <reaction evidence="10 11">
        <text>tRNA(Lys) + L-lysine + ATP = L-lysyl-tRNA(Lys) + AMP + diphosphate</text>
        <dbReference type="Rhea" id="RHEA:20792"/>
        <dbReference type="Rhea" id="RHEA-COMP:9696"/>
        <dbReference type="Rhea" id="RHEA-COMP:9697"/>
        <dbReference type="ChEBI" id="CHEBI:30616"/>
        <dbReference type="ChEBI" id="CHEBI:32551"/>
        <dbReference type="ChEBI" id="CHEBI:33019"/>
        <dbReference type="ChEBI" id="CHEBI:78442"/>
        <dbReference type="ChEBI" id="CHEBI:78529"/>
        <dbReference type="ChEBI" id="CHEBI:456215"/>
        <dbReference type="EC" id="6.1.1.6"/>
    </reaction>
</comment>
<evidence type="ECO:0000256" key="12">
    <source>
        <dbReference type="SAM" id="MobiDB-lite"/>
    </source>
</evidence>
<dbReference type="Proteomes" id="UP000193411">
    <property type="component" value="Unassembled WGS sequence"/>
</dbReference>
<dbReference type="GO" id="GO:0004824">
    <property type="term" value="F:lysine-tRNA ligase activity"/>
    <property type="evidence" value="ECO:0007669"/>
    <property type="project" value="UniProtKB-EC"/>
</dbReference>
<dbReference type="EC" id="6.1.1.6" evidence="11"/>
<dbReference type="PANTHER" id="PTHR42918:SF9">
    <property type="entry name" value="LYSINE--TRNA LIGASE"/>
    <property type="match status" value="1"/>
</dbReference>
<evidence type="ECO:0000256" key="8">
    <source>
        <dbReference type="ARBA" id="ARBA00022917"/>
    </source>
</evidence>
<dbReference type="FunFam" id="2.40.50.140:FF:000050">
    <property type="entry name" value="Lysine--tRNA ligase"/>
    <property type="match status" value="1"/>
</dbReference>
<reference evidence="14 15" key="1">
    <citation type="submission" date="2016-07" db="EMBL/GenBank/DDBJ databases">
        <title>Pervasive Adenine N6-methylation of Active Genes in Fungi.</title>
        <authorList>
            <consortium name="DOE Joint Genome Institute"/>
            <person name="Mondo S.J."/>
            <person name="Dannebaum R.O."/>
            <person name="Kuo R.C."/>
            <person name="Labutti K."/>
            <person name="Haridas S."/>
            <person name="Kuo A."/>
            <person name="Salamov A."/>
            <person name="Ahrendt S.R."/>
            <person name="Lipzen A."/>
            <person name="Sullivan W."/>
            <person name="Andreopoulos W.B."/>
            <person name="Clum A."/>
            <person name="Lindquist E."/>
            <person name="Daum C."/>
            <person name="Ramamoorthy G.K."/>
            <person name="Gryganskyi A."/>
            <person name="Culley D."/>
            <person name="Magnuson J.K."/>
            <person name="James T.Y."/>
            <person name="O'Malley M.A."/>
            <person name="Stajich J.E."/>
            <person name="Spatafora J.W."/>
            <person name="Visel A."/>
            <person name="Grigoriev I.V."/>
        </authorList>
    </citation>
    <scope>NUCLEOTIDE SEQUENCE [LARGE SCALE GENOMIC DNA]</scope>
    <source>
        <strain evidence="14 15">PL171</strain>
    </source>
</reference>
<dbReference type="InterPro" id="IPR004364">
    <property type="entry name" value="Aa-tRNA-synt_II"/>
</dbReference>
<organism evidence="14 15">
    <name type="scientific">Catenaria anguillulae PL171</name>
    <dbReference type="NCBI Taxonomy" id="765915"/>
    <lineage>
        <taxon>Eukaryota</taxon>
        <taxon>Fungi</taxon>
        <taxon>Fungi incertae sedis</taxon>
        <taxon>Blastocladiomycota</taxon>
        <taxon>Blastocladiomycetes</taxon>
        <taxon>Blastocladiales</taxon>
        <taxon>Catenariaceae</taxon>
        <taxon>Catenaria</taxon>
    </lineage>
</organism>
<comment type="subcellular location">
    <subcellularLocation>
        <location evidence="1">Cytoplasm</location>
    </subcellularLocation>
</comment>
<evidence type="ECO:0000256" key="5">
    <source>
        <dbReference type="ARBA" id="ARBA00022598"/>
    </source>
</evidence>
<dbReference type="HAMAP" id="MF_00252">
    <property type="entry name" value="Lys_tRNA_synth_class2"/>
    <property type="match status" value="1"/>
</dbReference>
<keyword evidence="4" id="KW-0963">Cytoplasm</keyword>
<proteinExistence type="inferred from homology"/>
<keyword evidence="8" id="KW-0648">Protein biosynthesis</keyword>
<evidence type="ECO:0000313" key="15">
    <source>
        <dbReference type="Proteomes" id="UP000193411"/>
    </source>
</evidence>